<accession>A0A6A6ZCP6</accession>
<protein>
    <submittedName>
        <fullName evidence="2">Uncharacterized protein</fullName>
    </submittedName>
</protein>
<name>A0A6A6ZCP6_9PLEO</name>
<evidence type="ECO:0000313" key="3">
    <source>
        <dbReference type="Proteomes" id="UP000799424"/>
    </source>
</evidence>
<gene>
    <name evidence="2" type="ORF">CC86DRAFT_388679</name>
</gene>
<dbReference type="Proteomes" id="UP000799424">
    <property type="component" value="Unassembled WGS sequence"/>
</dbReference>
<keyword evidence="3" id="KW-1185">Reference proteome</keyword>
<evidence type="ECO:0000313" key="2">
    <source>
        <dbReference type="EMBL" id="KAF2818756.1"/>
    </source>
</evidence>
<feature type="compositionally biased region" description="Acidic residues" evidence="1">
    <location>
        <begin position="119"/>
        <end position="133"/>
    </location>
</feature>
<evidence type="ECO:0000256" key="1">
    <source>
        <dbReference type="SAM" id="MobiDB-lite"/>
    </source>
</evidence>
<feature type="region of interest" description="Disordered" evidence="1">
    <location>
        <begin position="107"/>
        <end position="141"/>
    </location>
</feature>
<organism evidence="2 3">
    <name type="scientific">Ophiobolus disseminans</name>
    <dbReference type="NCBI Taxonomy" id="1469910"/>
    <lineage>
        <taxon>Eukaryota</taxon>
        <taxon>Fungi</taxon>
        <taxon>Dikarya</taxon>
        <taxon>Ascomycota</taxon>
        <taxon>Pezizomycotina</taxon>
        <taxon>Dothideomycetes</taxon>
        <taxon>Pleosporomycetidae</taxon>
        <taxon>Pleosporales</taxon>
        <taxon>Pleosporineae</taxon>
        <taxon>Phaeosphaeriaceae</taxon>
        <taxon>Ophiobolus</taxon>
    </lineage>
</organism>
<sequence>MLHLIISLSRIAIGVARRSIGQRGYIKALRRGDNTIRYRNSAQVEGCDRVPKSDNSIPDLIVSHPKQDTFTTIHVLWKPIAKPGQAWSLRPLTNSEHALFHSLPASSTIANSTGQNGNEYEETENTSEFEDEAPSQALLPKICPHGGTYIRTRRHKDGY</sequence>
<dbReference type="EMBL" id="MU006249">
    <property type="protein sequence ID" value="KAF2818756.1"/>
    <property type="molecule type" value="Genomic_DNA"/>
</dbReference>
<dbReference type="AlphaFoldDB" id="A0A6A6ZCP6"/>
<reference evidence="2" key="1">
    <citation type="journal article" date="2020" name="Stud. Mycol.">
        <title>101 Dothideomycetes genomes: a test case for predicting lifestyles and emergence of pathogens.</title>
        <authorList>
            <person name="Haridas S."/>
            <person name="Albert R."/>
            <person name="Binder M."/>
            <person name="Bloem J."/>
            <person name="Labutti K."/>
            <person name="Salamov A."/>
            <person name="Andreopoulos B."/>
            <person name="Baker S."/>
            <person name="Barry K."/>
            <person name="Bills G."/>
            <person name="Bluhm B."/>
            <person name="Cannon C."/>
            <person name="Castanera R."/>
            <person name="Culley D."/>
            <person name="Daum C."/>
            <person name="Ezra D."/>
            <person name="Gonzalez J."/>
            <person name="Henrissat B."/>
            <person name="Kuo A."/>
            <person name="Liang C."/>
            <person name="Lipzen A."/>
            <person name="Lutzoni F."/>
            <person name="Magnuson J."/>
            <person name="Mondo S."/>
            <person name="Nolan M."/>
            <person name="Ohm R."/>
            <person name="Pangilinan J."/>
            <person name="Park H.-J."/>
            <person name="Ramirez L."/>
            <person name="Alfaro M."/>
            <person name="Sun H."/>
            <person name="Tritt A."/>
            <person name="Yoshinaga Y."/>
            <person name="Zwiers L.-H."/>
            <person name="Turgeon B."/>
            <person name="Goodwin S."/>
            <person name="Spatafora J."/>
            <person name="Crous P."/>
            <person name="Grigoriev I."/>
        </authorList>
    </citation>
    <scope>NUCLEOTIDE SEQUENCE</scope>
    <source>
        <strain evidence="2">CBS 113818</strain>
    </source>
</reference>
<proteinExistence type="predicted"/>
<feature type="compositionally biased region" description="Polar residues" evidence="1">
    <location>
        <begin position="107"/>
        <end position="117"/>
    </location>
</feature>